<name>A0ABS1BGT8_9SPHI</name>
<evidence type="ECO:0000313" key="3">
    <source>
        <dbReference type="Proteomes" id="UP000660024"/>
    </source>
</evidence>
<dbReference type="Proteomes" id="UP000660024">
    <property type="component" value="Unassembled WGS sequence"/>
</dbReference>
<protein>
    <submittedName>
        <fullName evidence="2">GNAT family N-acetyltransferase</fullName>
    </submittedName>
</protein>
<dbReference type="Pfam" id="PF00583">
    <property type="entry name" value="Acetyltransf_1"/>
    <property type="match status" value="1"/>
</dbReference>
<dbReference type="EMBL" id="JAEHFY010000004">
    <property type="protein sequence ID" value="MBK0382079.1"/>
    <property type="molecule type" value="Genomic_DNA"/>
</dbReference>
<dbReference type="SUPFAM" id="SSF55729">
    <property type="entry name" value="Acyl-CoA N-acyltransferases (Nat)"/>
    <property type="match status" value="1"/>
</dbReference>
<proteinExistence type="predicted"/>
<comment type="caution">
    <text evidence="2">The sequence shown here is derived from an EMBL/GenBank/DDBJ whole genome shotgun (WGS) entry which is preliminary data.</text>
</comment>
<dbReference type="PROSITE" id="PS51186">
    <property type="entry name" value="GNAT"/>
    <property type="match status" value="1"/>
</dbReference>
<dbReference type="CDD" id="cd04301">
    <property type="entry name" value="NAT_SF"/>
    <property type="match status" value="1"/>
</dbReference>
<gene>
    <name evidence="2" type="ORF">I5M32_03825</name>
</gene>
<keyword evidence="3" id="KW-1185">Reference proteome</keyword>
<dbReference type="InterPro" id="IPR000182">
    <property type="entry name" value="GNAT_dom"/>
</dbReference>
<evidence type="ECO:0000313" key="2">
    <source>
        <dbReference type="EMBL" id="MBK0382079.1"/>
    </source>
</evidence>
<sequence length="146" mass="16527">MALTLKSISSQNNHDLILLKEFIAKAGKSLKSFRYYDHRPLTIIKQHLHTILMLNDGSPVAYGHLDKENEFIWLGIAVIETETGKGIGKLIMEHLIAEVDKMNYAPIHLSVDVENSKAIALYKKYNFVSLGMISPSVLKMVYLKNE</sequence>
<evidence type="ECO:0000259" key="1">
    <source>
        <dbReference type="PROSITE" id="PS51186"/>
    </source>
</evidence>
<organism evidence="2 3">
    <name type="scientific">Pedobacter segetis</name>
    <dbReference type="NCBI Taxonomy" id="2793069"/>
    <lineage>
        <taxon>Bacteria</taxon>
        <taxon>Pseudomonadati</taxon>
        <taxon>Bacteroidota</taxon>
        <taxon>Sphingobacteriia</taxon>
        <taxon>Sphingobacteriales</taxon>
        <taxon>Sphingobacteriaceae</taxon>
        <taxon>Pedobacter</taxon>
    </lineage>
</organism>
<dbReference type="Gene3D" id="3.40.630.30">
    <property type="match status" value="1"/>
</dbReference>
<dbReference type="RefSeq" id="WP_200584858.1">
    <property type="nucleotide sequence ID" value="NZ_JAEHFY010000004.1"/>
</dbReference>
<accession>A0ABS1BGT8</accession>
<feature type="domain" description="N-acetyltransferase" evidence="1">
    <location>
        <begin position="3"/>
        <end position="146"/>
    </location>
</feature>
<reference evidence="2 3" key="1">
    <citation type="submission" date="2020-12" db="EMBL/GenBank/DDBJ databases">
        <title>Bacterial novel species Pedobacter sp. SD-b isolated from soil.</title>
        <authorList>
            <person name="Jung H.-Y."/>
        </authorList>
    </citation>
    <scope>NUCLEOTIDE SEQUENCE [LARGE SCALE GENOMIC DNA]</scope>
    <source>
        <strain evidence="2 3">SD-b</strain>
    </source>
</reference>
<dbReference type="InterPro" id="IPR016181">
    <property type="entry name" value="Acyl_CoA_acyltransferase"/>
</dbReference>